<dbReference type="Pfam" id="PF05142">
    <property type="entry name" value="DUF702"/>
    <property type="match status" value="1"/>
</dbReference>
<dbReference type="InterPro" id="IPR006511">
    <property type="entry name" value="SHI_C"/>
</dbReference>
<comment type="caution">
    <text evidence="3">The sequence shown here is derived from an EMBL/GenBank/DDBJ whole genome shotgun (WGS) entry which is preliminary data.</text>
</comment>
<keyword evidence="4" id="KW-1185">Reference proteome</keyword>
<proteinExistence type="predicted"/>
<evidence type="ECO:0000313" key="3">
    <source>
        <dbReference type="EMBL" id="KAJ7009719.1"/>
    </source>
</evidence>
<dbReference type="Proteomes" id="UP001164929">
    <property type="component" value="Chromosome 1"/>
</dbReference>
<dbReference type="PANTHER" id="PTHR31350:SF29">
    <property type="entry name" value="PROTEIN SIRB1 N-TERMINAL DOMAIN-CONTAINING PROTEIN"/>
    <property type="match status" value="1"/>
</dbReference>
<evidence type="ECO:0000259" key="2">
    <source>
        <dbReference type="Pfam" id="PF13369"/>
    </source>
</evidence>
<accession>A0AAD6RIP1</accession>
<feature type="region of interest" description="Disordered" evidence="1">
    <location>
        <begin position="9"/>
        <end position="31"/>
    </location>
</feature>
<dbReference type="EMBL" id="JAQIZT010000001">
    <property type="protein sequence ID" value="KAJ7009719.1"/>
    <property type="molecule type" value="Genomic_DNA"/>
</dbReference>
<feature type="compositionally biased region" description="Low complexity" evidence="1">
    <location>
        <begin position="9"/>
        <end position="27"/>
    </location>
</feature>
<reference evidence="3 4" key="1">
    <citation type="journal article" date="2023" name="Mol. Ecol. Resour.">
        <title>Chromosome-level genome assembly of a triploid poplar Populus alba 'Berolinensis'.</title>
        <authorList>
            <person name="Chen S."/>
            <person name="Yu Y."/>
            <person name="Wang X."/>
            <person name="Wang S."/>
            <person name="Zhang T."/>
            <person name="Zhou Y."/>
            <person name="He R."/>
            <person name="Meng N."/>
            <person name="Wang Y."/>
            <person name="Liu W."/>
            <person name="Liu Z."/>
            <person name="Liu J."/>
            <person name="Guo Q."/>
            <person name="Huang H."/>
            <person name="Sederoff R.R."/>
            <person name="Wang G."/>
            <person name="Qu G."/>
            <person name="Chen S."/>
        </authorList>
    </citation>
    <scope>NUCLEOTIDE SEQUENCE [LARGE SCALE GENOMIC DNA]</scope>
    <source>
        <strain evidence="3">SC-2020</strain>
    </source>
</reference>
<evidence type="ECO:0000256" key="1">
    <source>
        <dbReference type="SAM" id="MobiDB-lite"/>
    </source>
</evidence>
<feature type="domain" description="Protein SirB1 N-terminal" evidence="2">
    <location>
        <begin position="128"/>
        <end position="209"/>
    </location>
</feature>
<dbReference type="InterPro" id="IPR006510">
    <property type="entry name" value="Znf_LRP1"/>
</dbReference>
<gene>
    <name evidence="3" type="ORF">NC653_000430</name>
</gene>
<feature type="region of interest" description="Disordered" evidence="1">
    <location>
        <begin position="590"/>
        <end position="613"/>
    </location>
</feature>
<organism evidence="3 4">
    <name type="scientific">Populus alba x Populus x berolinensis</name>
    <dbReference type="NCBI Taxonomy" id="444605"/>
    <lineage>
        <taxon>Eukaryota</taxon>
        <taxon>Viridiplantae</taxon>
        <taxon>Streptophyta</taxon>
        <taxon>Embryophyta</taxon>
        <taxon>Tracheophyta</taxon>
        <taxon>Spermatophyta</taxon>
        <taxon>Magnoliopsida</taxon>
        <taxon>eudicotyledons</taxon>
        <taxon>Gunneridae</taxon>
        <taxon>Pentapetalae</taxon>
        <taxon>rosids</taxon>
        <taxon>fabids</taxon>
        <taxon>Malpighiales</taxon>
        <taxon>Salicaceae</taxon>
        <taxon>Saliceae</taxon>
        <taxon>Populus</taxon>
    </lineage>
</organism>
<feature type="compositionally biased region" description="Low complexity" evidence="1">
    <location>
        <begin position="604"/>
        <end position="613"/>
    </location>
</feature>
<dbReference type="PANTHER" id="PTHR31350">
    <property type="entry name" value="SI:DKEY-261L7.2"/>
    <property type="match status" value="1"/>
</dbReference>
<sequence>MAAIAAILSSIPSSSSSSKFSKFQSHPSAPPPCRVVCRGGSQPPPPVTTDFQFALHDALDSSGINTTHAREARQNFMSQIKRLSSIEREISISINRRVDLAKTALYIAAEDDSLISHSSVALPVDAFIERLDDLSMGFCTNNSSALKSSPEMLLDSLEKFLYAKKGFRRSTMKSRLEPRSLYLHSVLTHRSGSAVMLALIYSEILKTLRLWSLLDFDCEIFFPHDNHGLPKGYHKQKSKESDHQHILTSLTLLEKILRSLKEAFWPFQHDHTKSLFLRAAHAADCVDISKTFEGSGAQLASAKAAQHRLDRGVWTSVHFGDMRRALSACERLILLESDPKELRDYSVLLYHCGFYEQSLQYLKLYQEKGSSLQKQASNKLSSLEEDAVEKLMIRLNLISMEEGWSKPSHITQKLRQLDLDADTLTSAKTWPPPPHPVTTTTTTFPPDHANMLGLHNILFIAPPPSFHHHQPPHIPSTHQIANTNDQCNIANNQESWTTLNKYQQKSSFLKRGDLNVVGDNDTGRDIGPARACRDCGNRAKKECQYRRCRTCCKSREYDCTTHMKSTWVSAARRRERHGCGGVGGGDSSASSGGGCVGGKRPRENVTTTSNSFSTSNNNAAASVNFDTGSSYQDASFKLSLPGQVREPAVFRCIRVTAINSGEAEVAYQAKVNISGHVFKGILYDQGIDEKNLFPCVPKMQSGERTRDSTSPILEPSVAYAATGNHRLLEGPLLHNQARVIVAMSPSSWVMDEIHCCVVWLQGRRCESTLLLNCMYWKGISYSNFPSR</sequence>
<dbReference type="InterPro" id="IPR032698">
    <property type="entry name" value="SirB1_N"/>
</dbReference>
<dbReference type="AlphaFoldDB" id="A0AAD6RIP1"/>
<name>A0AAD6RIP1_9ROSI</name>
<dbReference type="Pfam" id="PF13369">
    <property type="entry name" value="Transglut_core2"/>
    <property type="match status" value="1"/>
</dbReference>
<protein>
    <recommendedName>
        <fullName evidence="2">Protein SirB1 N-terminal domain-containing protein</fullName>
    </recommendedName>
</protein>
<dbReference type="NCBIfam" id="TIGR01623">
    <property type="entry name" value="put_zinc_LRP1"/>
    <property type="match status" value="1"/>
</dbReference>
<evidence type="ECO:0000313" key="4">
    <source>
        <dbReference type="Proteomes" id="UP001164929"/>
    </source>
</evidence>
<dbReference type="NCBIfam" id="TIGR01624">
    <property type="entry name" value="LRP1_Cterm"/>
    <property type="match status" value="1"/>
</dbReference>